<evidence type="ECO:0000256" key="1">
    <source>
        <dbReference type="SAM" id="SignalP"/>
    </source>
</evidence>
<dbReference type="EMBL" id="FXYF01000005">
    <property type="protein sequence ID" value="SMX40573.1"/>
    <property type="molecule type" value="Genomic_DNA"/>
</dbReference>
<dbReference type="RefSeq" id="WP_094021014.1">
    <property type="nucleotide sequence ID" value="NZ_FXYF01000005.1"/>
</dbReference>
<evidence type="ECO:0000313" key="3">
    <source>
        <dbReference type="Proteomes" id="UP000207598"/>
    </source>
</evidence>
<keyword evidence="3" id="KW-1185">Reference proteome</keyword>
<gene>
    <name evidence="2" type="ORF">MAA8898_02180</name>
</gene>
<reference evidence="2 3" key="1">
    <citation type="submission" date="2017-05" db="EMBL/GenBank/DDBJ databases">
        <authorList>
            <person name="Song R."/>
            <person name="Chenine A.L."/>
            <person name="Ruprecht R.M."/>
        </authorList>
    </citation>
    <scope>NUCLEOTIDE SEQUENCE [LARGE SCALE GENOMIC DNA]</scope>
    <source>
        <strain evidence="2 3">CECT 8898</strain>
    </source>
</reference>
<keyword evidence="1" id="KW-0732">Signal</keyword>
<evidence type="ECO:0000313" key="2">
    <source>
        <dbReference type="EMBL" id="SMX40573.1"/>
    </source>
</evidence>
<name>A0A238KCL0_9RHOB</name>
<dbReference type="AlphaFoldDB" id="A0A238KCL0"/>
<sequence length="152" mass="16276">MTRPLLALPLLVLPSLAAAQDYVVSVLDCDWQAGARNIVEPWEANTRTFSEGKTRLAMLDTIEPAAGWAYVLVLSPPYSELGDRQCKVIGLNGMGFAGMDFAGLTASYDPATGLSFALPVDVYDFDSGMPARATLGFTLNQATGDIATRLTR</sequence>
<proteinExistence type="predicted"/>
<organism evidence="2 3">
    <name type="scientific">Maliponia aquimaris</name>
    <dbReference type="NCBI Taxonomy" id="1673631"/>
    <lineage>
        <taxon>Bacteria</taxon>
        <taxon>Pseudomonadati</taxon>
        <taxon>Pseudomonadota</taxon>
        <taxon>Alphaproteobacteria</taxon>
        <taxon>Rhodobacterales</taxon>
        <taxon>Paracoccaceae</taxon>
        <taxon>Maliponia</taxon>
    </lineage>
</organism>
<dbReference type="Proteomes" id="UP000207598">
    <property type="component" value="Unassembled WGS sequence"/>
</dbReference>
<protein>
    <submittedName>
        <fullName evidence="2">Uncharacterized protein</fullName>
    </submittedName>
</protein>
<dbReference type="OrthoDB" id="7862810at2"/>
<feature type="signal peptide" evidence="1">
    <location>
        <begin position="1"/>
        <end position="19"/>
    </location>
</feature>
<feature type="chain" id="PRO_5012263434" evidence="1">
    <location>
        <begin position="20"/>
        <end position="152"/>
    </location>
</feature>
<accession>A0A238KCL0</accession>